<evidence type="ECO:0000259" key="1">
    <source>
        <dbReference type="Pfam" id="PF21814"/>
    </source>
</evidence>
<dbReference type="AlphaFoldDB" id="A0A1G4PVN7"/>
<dbReference type="InterPro" id="IPR049250">
    <property type="entry name" value="DUF6883"/>
</dbReference>
<dbReference type="STRING" id="260084.SAMN02927928_0697"/>
<protein>
    <recommendedName>
        <fullName evidence="1">DUF6883 domain-containing protein</fullName>
    </recommendedName>
</protein>
<evidence type="ECO:0000313" key="2">
    <source>
        <dbReference type="EMBL" id="SCW36297.1"/>
    </source>
</evidence>
<dbReference type="RefSeq" id="WP_090643694.1">
    <property type="nucleotide sequence ID" value="NZ_CBCRYE010000001.1"/>
</dbReference>
<evidence type="ECO:0000313" key="3">
    <source>
        <dbReference type="Proteomes" id="UP000199150"/>
    </source>
</evidence>
<keyword evidence="3" id="KW-1185">Reference proteome</keyword>
<organism evidence="2 3">
    <name type="scientific">Asticcacaulis taihuensis</name>
    <dbReference type="NCBI Taxonomy" id="260084"/>
    <lineage>
        <taxon>Bacteria</taxon>
        <taxon>Pseudomonadati</taxon>
        <taxon>Pseudomonadota</taxon>
        <taxon>Alphaproteobacteria</taxon>
        <taxon>Caulobacterales</taxon>
        <taxon>Caulobacteraceae</taxon>
        <taxon>Asticcacaulis</taxon>
    </lineage>
</organism>
<feature type="domain" description="DUF6883" evidence="1">
    <location>
        <begin position="270"/>
        <end position="375"/>
    </location>
</feature>
<name>A0A1G4PVN7_9CAUL</name>
<dbReference type="OrthoDB" id="33315at2"/>
<reference evidence="3" key="1">
    <citation type="submission" date="2016-10" db="EMBL/GenBank/DDBJ databases">
        <authorList>
            <person name="Varghese N."/>
            <person name="Submissions S."/>
        </authorList>
    </citation>
    <scope>NUCLEOTIDE SEQUENCE [LARGE SCALE GENOMIC DNA]</scope>
    <source>
        <strain evidence="3">CGMCC 1.3431</strain>
    </source>
</reference>
<sequence length="507" mass="54953">MRVPIVFMFNSFASGVPDWYGGHFDAAFLQALSSVDPVGESHTAVYRGDALVSDLATKVTAVHEVRGGYSYTQSSDPDLLRTIVWDFADALACQAHSVDQEDFPIIFGMGGAHCIFLPTFTRDFAVAMDKILRATAGYLGYVEIDLANPLQRKLYVDFLIKDAAIVGGQVITELSSEGEDVIFFSQATAFKPNGSRVVPYGDLRNFQPALKIPTELSARGKLTLDRYEGKKTFSLQEKVLAALARSQQYSSTKSSFSIGLTPGAEIPLEAILPENKFKKYLLDSESDDGASKAKFFREQLDIGPNDWRYLAAQFHDGLLKSDLVQVHVKKWETGSGVKFNATMPIVGRNGKTVYVETNWIMKPGNLPSFSTAFPGKRPDAPVLGTPPPVLPAEVVGDARWEGIFALASEAGCMAATSAVPTPMAIRGFGIEMEGMCGHAAVRVFDTKGGFGKWAMDTGHASRHYKSGARISARVSSQSVDRAIAYATAFATVLSHNGIGCVVETRLT</sequence>
<dbReference type="Pfam" id="PF21814">
    <property type="entry name" value="DUF6883"/>
    <property type="match status" value="1"/>
</dbReference>
<dbReference type="Proteomes" id="UP000199150">
    <property type="component" value="Unassembled WGS sequence"/>
</dbReference>
<accession>A0A1G4PVN7</accession>
<gene>
    <name evidence="2" type="ORF">SAMN02927928_0697</name>
</gene>
<proteinExistence type="predicted"/>
<dbReference type="EMBL" id="FMTS01000001">
    <property type="protein sequence ID" value="SCW36297.1"/>
    <property type="molecule type" value="Genomic_DNA"/>
</dbReference>